<name>A0AAQ3QSJ0_9LILI</name>
<evidence type="ECO:0000259" key="1">
    <source>
        <dbReference type="PROSITE" id="PS51186"/>
    </source>
</evidence>
<keyword evidence="3" id="KW-1185">Reference proteome</keyword>
<protein>
    <recommendedName>
        <fullName evidence="1">N-acetyltransferase domain-containing protein</fullName>
    </recommendedName>
</protein>
<dbReference type="GO" id="GO:0016747">
    <property type="term" value="F:acyltransferase activity, transferring groups other than amino-acyl groups"/>
    <property type="evidence" value="ECO:0007669"/>
    <property type="project" value="InterPro"/>
</dbReference>
<evidence type="ECO:0000313" key="3">
    <source>
        <dbReference type="Proteomes" id="UP001327560"/>
    </source>
</evidence>
<feature type="domain" description="N-acetyltransferase" evidence="1">
    <location>
        <begin position="170"/>
        <end position="351"/>
    </location>
</feature>
<accession>A0AAQ3QSJ0</accession>
<dbReference type="PANTHER" id="PTHR47489">
    <property type="entry name" value="ACYL-COA N-ACYLTRANSFERASES (NAT) SUPERFAMILY PROTEIN"/>
    <property type="match status" value="1"/>
</dbReference>
<evidence type="ECO:0000313" key="2">
    <source>
        <dbReference type="EMBL" id="WOL19861.1"/>
    </source>
</evidence>
<dbReference type="Proteomes" id="UP001327560">
    <property type="component" value="Chromosome 9"/>
</dbReference>
<sequence length="364" mass="40705">MLASSHHYFFVSKSCIYSISVILKSHRDRDKHVIGFHASTSSSSILGVSSISLRRKRKKKKMASMGCPPIPLSLSIDSTLRPFLVSSSPHSPSPPSTSFPSSSHPSLHKSCPFPFLKLLRSFSSPQPVAPAALLTPPRPGTFLDPDDLRALQTLRDFSVDIELDRGGGFLEIRPMEADELDATALLLAESFAESMLVPARYVSFLAILVKQYVEERMALAPHAAMLLGFYRERGAEGAAQLAASAEISFDARGANANPPTPVPPKEYPYICNMAVKMPLRRRRIGWHLLKGCEELITRMKAERRVYLHCRVVDKIPFEMYQKAGYKVVDADNALIWLTLQRRKYLMFKDLPPNSDDTNRDDHPI</sequence>
<gene>
    <name evidence="2" type="ORF">Cni_G28663</name>
</gene>
<dbReference type="AlphaFoldDB" id="A0AAQ3QSJ0"/>
<dbReference type="PANTHER" id="PTHR47489:SF2">
    <property type="entry name" value="GCN5-RELATED N-ACETYLTRANSFERASE 5, CHLOROPLASTIC"/>
    <property type="match status" value="1"/>
</dbReference>
<dbReference type="EMBL" id="CP136898">
    <property type="protein sequence ID" value="WOL19861.1"/>
    <property type="molecule type" value="Genomic_DNA"/>
</dbReference>
<dbReference type="Pfam" id="PF00583">
    <property type="entry name" value="Acetyltransf_1"/>
    <property type="match status" value="1"/>
</dbReference>
<dbReference type="InterPro" id="IPR016181">
    <property type="entry name" value="Acyl_CoA_acyltransferase"/>
</dbReference>
<organism evidence="2 3">
    <name type="scientific">Canna indica</name>
    <name type="common">Indian-shot</name>
    <dbReference type="NCBI Taxonomy" id="4628"/>
    <lineage>
        <taxon>Eukaryota</taxon>
        <taxon>Viridiplantae</taxon>
        <taxon>Streptophyta</taxon>
        <taxon>Embryophyta</taxon>
        <taxon>Tracheophyta</taxon>
        <taxon>Spermatophyta</taxon>
        <taxon>Magnoliopsida</taxon>
        <taxon>Liliopsida</taxon>
        <taxon>Zingiberales</taxon>
        <taxon>Cannaceae</taxon>
        <taxon>Canna</taxon>
    </lineage>
</organism>
<dbReference type="Gene3D" id="3.40.630.30">
    <property type="match status" value="1"/>
</dbReference>
<dbReference type="PROSITE" id="PS51186">
    <property type="entry name" value="GNAT"/>
    <property type="match status" value="1"/>
</dbReference>
<dbReference type="InterPro" id="IPR000182">
    <property type="entry name" value="GNAT_dom"/>
</dbReference>
<dbReference type="SUPFAM" id="SSF55729">
    <property type="entry name" value="Acyl-CoA N-acyltransferases (Nat)"/>
    <property type="match status" value="1"/>
</dbReference>
<reference evidence="2 3" key="1">
    <citation type="submission" date="2023-10" db="EMBL/GenBank/DDBJ databases">
        <title>Chromosome-scale genome assembly provides insights into flower coloration mechanisms of Canna indica.</title>
        <authorList>
            <person name="Li C."/>
        </authorList>
    </citation>
    <scope>NUCLEOTIDE SEQUENCE [LARGE SCALE GENOMIC DNA]</scope>
    <source>
        <tissue evidence="2">Flower</tissue>
    </source>
</reference>
<proteinExistence type="predicted"/>